<dbReference type="Pfam" id="PF01734">
    <property type="entry name" value="Patatin"/>
    <property type="match status" value="1"/>
</dbReference>
<dbReference type="PROSITE" id="PS51635">
    <property type="entry name" value="PNPLA"/>
    <property type="match status" value="1"/>
</dbReference>
<dbReference type="EMBL" id="QFOD01000004">
    <property type="protein sequence ID" value="PZP34601.1"/>
    <property type="molecule type" value="Genomic_DNA"/>
</dbReference>
<dbReference type="Proteomes" id="UP000249633">
    <property type="component" value="Unassembled WGS sequence"/>
</dbReference>
<protein>
    <submittedName>
        <fullName evidence="6">Patatin</fullName>
    </submittedName>
</protein>
<keyword evidence="3 4" id="KW-0443">Lipid metabolism</keyword>
<dbReference type="SUPFAM" id="SSF52151">
    <property type="entry name" value="FabD/lysophospholipase-like"/>
    <property type="match status" value="1"/>
</dbReference>
<organism evidence="6 7">
    <name type="scientific">Roseateles depolymerans</name>
    <dbReference type="NCBI Taxonomy" id="76731"/>
    <lineage>
        <taxon>Bacteria</taxon>
        <taxon>Pseudomonadati</taxon>
        <taxon>Pseudomonadota</taxon>
        <taxon>Betaproteobacteria</taxon>
        <taxon>Burkholderiales</taxon>
        <taxon>Sphaerotilaceae</taxon>
        <taxon>Roseateles</taxon>
    </lineage>
</organism>
<keyword evidence="2 4" id="KW-0442">Lipid degradation</keyword>
<dbReference type="GO" id="GO:0016787">
    <property type="term" value="F:hydrolase activity"/>
    <property type="evidence" value="ECO:0007669"/>
    <property type="project" value="UniProtKB-UniRule"/>
</dbReference>
<evidence type="ECO:0000256" key="3">
    <source>
        <dbReference type="ARBA" id="ARBA00023098"/>
    </source>
</evidence>
<dbReference type="InterPro" id="IPR016035">
    <property type="entry name" value="Acyl_Trfase/lysoPLipase"/>
</dbReference>
<dbReference type="Pfam" id="PF12536">
    <property type="entry name" value="DUF3734"/>
    <property type="match status" value="1"/>
</dbReference>
<accession>A0A2W5DRY8</accession>
<evidence type="ECO:0000256" key="4">
    <source>
        <dbReference type="PROSITE-ProRule" id="PRU01161"/>
    </source>
</evidence>
<dbReference type="InterPro" id="IPR050301">
    <property type="entry name" value="NTE"/>
</dbReference>
<dbReference type="GO" id="GO:0016042">
    <property type="term" value="P:lipid catabolic process"/>
    <property type="evidence" value="ECO:0007669"/>
    <property type="project" value="UniProtKB-UniRule"/>
</dbReference>
<comment type="caution">
    <text evidence="6">The sequence shown here is derived from an EMBL/GenBank/DDBJ whole genome shotgun (WGS) entry which is preliminary data.</text>
</comment>
<feature type="active site" description="Proton acceptor" evidence="4">
    <location>
        <position position="211"/>
    </location>
</feature>
<feature type="active site" description="Nucleophile" evidence="4">
    <location>
        <position position="44"/>
    </location>
</feature>
<dbReference type="PANTHER" id="PTHR14226:SF57">
    <property type="entry name" value="BLR7027 PROTEIN"/>
    <property type="match status" value="1"/>
</dbReference>
<dbReference type="CDD" id="cd07209">
    <property type="entry name" value="Pat_hypo_Ecoli_Z1214_like"/>
    <property type="match status" value="1"/>
</dbReference>
<proteinExistence type="predicted"/>
<feature type="short sequence motif" description="GXGXXG" evidence="4">
    <location>
        <begin position="15"/>
        <end position="20"/>
    </location>
</feature>
<sequence>MANRRLAQTVFVFQGGGALGAYQAGVAEALGAAGIAPDWLVGTSIGAINATLMAGNPPGDRLAALREFWSRVTRPALPEVGLPLTPPLASVWPQGLQAWSTWQTLMGGIPGFFRPRGPRAWDLNRRMPLAELGFYDTAPLADTLRELVDFDRIAAAETRLTLCAVDVAAGRMRRFDNRDPSQRLGPEHVLASGALPPGFAPVPIGDAAYWDGGIYSNTPLDVVLGDGERRDTLCFMVDLWDAREAAPQTMAQALKRLKDIQYASRMCEQLDEHQKLQNLRRAVRLLGRRLDARSAADPAIKALLAQGCDARFDVVHLVMQSQPGEDSWRDIDFTPQRLQSRWAAGLADAGRLLAEAPWRQPLEDDTGMRVHTLARDCD</sequence>
<dbReference type="PANTHER" id="PTHR14226">
    <property type="entry name" value="NEUROPATHY TARGET ESTERASE/SWISS CHEESE D.MELANOGASTER"/>
    <property type="match status" value="1"/>
</dbReference>
<reference evidence="6 7" key="1">
    <citation type="submission" date="2017-08" db="EMBL/GenBank/DDBJ databases">
        <title>Infants hospitalized years apart are colonized by the same room-sourced microbial strains.</title>
        <authorList>
            <person name="Brooks B."/>
            <person name="Olm M.R."/>
            <person name="Firek B.A."/>
            <person name="Baker R."/>
            <person name="Thomas B.C."/>
            <person name="Morowitz M.J."/>
            <person name="Banfield J.F."/>
        </authorList>
    </citation>
    <scope>NUCLEOTIDE SEQUENCE [LARGE SCALE GENOMIC DNA]</scope>
    <source>
        <strain evidence="6">S2_012_000_R2_81</strain>
    </source>
</reference>
<dbReference type="InterPro" id="IPR021095">
    <property type="entry name" value="DUF3734"/>
</dbReference>
<evidence type="ECO:0000313" key="6">
    <source>
        <dbReference type="EMBL" id="PZP34601.1"/>
    </source>
</evidence>
<dbReference type="AlphaFoldDB" id="A0A2W5DRY8"/>
<evidence type="ECO:0000259" key="5">
    <source>
        <dbReference type="PROSITE" id="PS51635"/>
    </source>
</evidence>
<evidence type="ECO:0000313" key="7">
    <source>
        <dbReference type="Proteomes" id="UP000249633"/>
    </source>
</evidence>
<evidence type="ECO:0000256" key="1">
    <source>
        <dbReference type="ARBA" id="ARBA00022801"/>
    </source>
</evidence>
<dbReference type="Gene3D" id="3.40.1090.10">
    <property type="entry name" value="Cytosolic phospholipase A2 catalytic domain"/>
    <property type="match status" value="2"/>
</dbReference>
<feature type="short sequence motif" description="GXSXG" evidence="4">
    <location>
        <begin position="42"/>
        <end position="46"/>
    </location>
</feature>
<name>A0A2W5DRY8_9BURK</name>
<dbReference type="InterPro" id="IPR002641">
    <property type="entry name" value="PNPLA_dom"/>
</dbReference>
<evidence type="ECO:0000256" key="2">
    <source>
        <dbReference type="ARBA" id="ARBA00022963"/>
    </source>
</evidence>
<gene>
    <name evidence="6" type="ORF">DI603_06525</name>
</gene>
<feature type="short sequence motif" description="DGA/G" evidence="4">
    <location>
        <begin position="211"/>
        <end position="213"/>
    </location>
</feature>
<feature type="domain" description="PNPLA" evidence="5">
    <location>
        <begin position="11"/>
        <end position="224"/>
    </location>
</feature>
<keyword evidence="1 4" id="KW-0378">Hydrolase</keyword>